<dbReference type="InterPro" id="IPR036034">
    <property type="entry name" value="PDZ_sf"/>
</dbReference>
<gene>
    <name evidence="3" type="ORF">QOZ93_002479</name>
</gene>
<dbReference type="InterPro" id="IPR001478">
    <property type="entry name" value="PDZ"/>
</dbReference>
<protein>
    <recommendedName>
        <fullName evidence="2">PDZ domain-containing protein</fullName>
    </recommendedName>
</protein>
<evidence type="ECO:0000313" key="4">
    <source>
        <dbReference type="Proteomes" id="UP001224418"/>
    </source>
</evidence>
<accession>A0ABU0JX89</accession>
<evidence type="ECO:0000256" key="1">
    <source>
        <dbReference type="SAM" id="Phobius"/>
    </source>
</evidence>
<keyword evidence="1" id="KW-0812">Transmembrane</keyword>
<comment type="caution">
    <text evidence="3">The sequence shown here is derived from an EMBL/GenBank/DDBJ whole genome shotgun (WGS) entry which is preliminary data.</text>
</comment>
<reference evidence="3 4" key="1">
    <citation type="submission" date="2023-07" db="EMBL/GenBank/DDBJ databases">
        <title>Genomic Encyclopedia of Type Strains, Phase IV (KMG-IV): sequencing the most valuable type-strain genomes for metagenomic binning, comparative biology and taxonomic classification.</title>
        <authorList>
            <person name="Goeker M."/>
        </authorList>
    </citation>
    <scope>NUCLEOTIDE SEQUENCE [LARGE SCALE GENOMIC DNA]</scope>
    <source>
        <strain evidence="3 4">DSM 1400</strain>
    </source>
</reference>
<keyword evidence="4" id="KW-1185">Reference proteome</keyword>
<sequence>MKIGFYALQGIAHAITDPYFLILLFLIGLNFYRKNRKTVFMQKMIIGESINSSLELTFSQIVIGLLGGIIGSFILSYLGIAFPDTSVIYMLFLFSIILMFIKPKLICFSYSGAILAILVLILNFLKNDLNLTSLSGVTIPTLNIVSLITLIGVMHIVEGLLVMIDGSRGAVPVFTNQQNKIMGGFALSRYWSVPIALMLIFSKSVITGGESVAEPSWWPLINAGLTPEILKASILIFMPFYAVVGYNNITFTKSKKGKSLLSGCLILIYGVVICFIAQLAHLQYIFKIIAILLTPILHEGMLYLDTYIELKSKPKYISSEEGLMVLEVAPNSPAKEMGIESGDLLVSVNNTIINSEKEIFEHLRELQNFLWLKVKKHTGEIKELSYNRLNNTKKLGIVFVPKNLTNDHEVIKINSSGQSFQDVLEKIKNKDSEEDK</sequence>
<keyword evidence="1" id="KW-1133">Transmembrane helix</keyword>
<dbReference type="SUPFAM" id="SSF50156">
    <property type="entry name" value="PDZ domain-like"/>
    <property type="match status" value="1"/>
</dbReference>
<feature type="transmembrane region" description="Helical" evidence="1">
    <location>
        <begin position="6"/>
        <end position="32"/>
    </location>
</feature>
<feature type="transmembrane region" description="Helical" evidence="1">
    <location>
        <begin position="80"/>
        <end position="101"/>
    </location>
</feature>
<dbReference type="InterPro" id="IPR041489">
    <property type="entry name" value="PDZ_6"/>
</dbReference>
<dbReference type="Pfam" id="PF17820">
    <property type="entry name" value="PDZ_6"/>
    <property type="match status" value="1"/>
</dbReference>
<evidence type="ECO:0000313" key="3">
    <source>
        <dbReference type="EMBL" id="MDQ0480729.1"/>
    </source>
</evidence>
<keyword evidence="1" id="KW-0472">Membrane</keyword>
<name>A0ABU0JX89_HATLI</name>
<organism evidence="3 4">
    <name type="scientific">Hathewaya limosa</name>
    <name type="common">Clostridium limosum</name>
    <dbReference type="NCBI Taxonomy" id="1536"/>
    <lineage>
        <taxon>Bacteria</taxon>
        <taxon>Bacillati</taxon>
        <taxon>Bacillota</taxon>
        <taxon>Clostridia</taxon>
        <taxon>Eubacteriales</taxon>
        <taxon>Clostridiaceae</taxon>
        <taxon>Hathewaya</taxon>
    </lineage>
</organism>
<dbReference type="EMBL" id="JAUSWN010000026">
    <property type="protein sequence ID" value="MDQ0480729.1"/>
    <property type="molecule type" value="Genomic_DNA"/>
</dbReference>
<feature type="transmembrane region" description="Helical" evidence="1">
    <location>
        <begin position="190"/>
        <end position="209"/>
    </location>
</feature>
<feature type="transmembrane region" description="Helical" evidence="1">
    <location>
        <begin position="259"/>
        <end position="278"/>
    </location>
</feature>
<dbReference type="Proteomes" id="UP001224418">
    <property type="component" value="Unassembled WGS sequence"/>
</dbReference>
<dbReference type="SMART" id="SM00228">
    <property type="entry name" value="PDZ"/>
    <property type="match status" value="1"/>
</dbReference>
<feature type="transmembrane region" description="Helical" evidence="1">
    <location>
        <begin position="229"/>
        <end position="247"/>
    </location>
</feature>
<evidence type="ECO:0000259" key="2">
    <source>
        <dbReference type="PROSITE" id="PS50106"/>
    </source>
</evidence>
<feature type="transmembrane region" description="Helical" evidence="1">
    <location>
        <begin position="137"/>
        <end position="157"/>
    </location>
</feature>
<dbReference type="Gene3D" id="2.30.42.10">
    <property type="match status" value="1"/>
</dbReference>
<proteinExistence type="predicted"/>
<feature type="domain" description="PDZ" evidence="2">
    <location>
        <begin position="322"/>
        <end position="378"/>
    </location>
</feature>
<dbReference type="RefSeq" id="WP_307356841.1">
    <property type="nucleotide sequence ID" value="NZ_BAAACJ010000034.1"/>
</dbReference>
<dbReference type="PROSITE" id="PS50106">
    <property type="entry name" value="PDZ"/>
    <property type="match status" value="1"/>
</dbReference>
<feature type="transmembrane region" description="Helical" evidence="1">
    <location>
        <begin position="53"/>
        <end position="74"/>
    </location>
</feature>
<feature type="transmembrane region" description="Helical" evidence="1">
    <location>
        <begin position="108"/>
        <end position="125"/>
    </location>
</feature>